<evidence type="ECO:0000256" key="6">
    <source>
        <dbReference type="ARBA" id="ARBA00022833"/>
    </source>
</evidence>
<evidence type="ECO:0000256" key="3">
    <source>
        <dbReference type="ARBA" id="ARBA00022679"/>
    </source>
</evidence>
<comment type="catalytic activity">
    <reaction evidence="8">
        <text>adenosine + phosphate = alpha-D-ribose 1-phosphate + adenine</text>
        <dbReference type="Rhea" id="RHEA:27642"/>
        <dbReference type="ChEBI" id="CHEBI:16335"/>
        <dbReference type="ChEBI" id="CHEBI:16708"/>
        <dbReference type="ChEBI" id="CHEBI:43474"/>
        <dbReference type="ChEBI" id="CHEBI:57720"/>
        <dbReference type="EC" id="2.4.2.1"/>
    </reaction>
    <physiologicalReaction direction="left-to-right" evidence="8">
        <dbReference type="Rhea" id="RHEA:27643"/>
    </physiologicalReaction>
</comment>
<evidence type="ECO:0000256" key="5">
    <source>
        <dbReference type="ARBA" id="ARBA00022801"/>
    </source>
</evidence>
<evidence type="ECO:0000256" key="8">
    <source>
        <dbReference type="ARBA" id="ARBA00048968"/>
    </source>
</evidence>
<evidence type="ECO:0000256" key="10">
    <source>
        <dbReference type="SAM" id="MobiDB-lite"/>
    </source>
</evidence>
<organism evidence="11 12">
    <name type="scientific">Hippocampus comes</name>
    <name type="common">Tiger tail seahorse</name>
    <dbReference type="NCBI Taxonomy" id="109280"/>
    <lineage>
        <taxon>Eukaryota</taxon>
        <taxon>Metazoa</taxon>
        <taxon>Chordata</taxon>
        <taxon>Craniata</taxon>
        <taxon>Vertebrata</taxon>
        <taxon>Euteleostomi</taxon>
        <taxon>Actinopterygii</taxon>
        <taxon>Neopterygii</taxon>
        <taxon>Teleostei</taxon>
        <taxon>Neoteleostei</taxon>
        <taxon>Acanthomorphata</taxon>
        <taxon>Syngnathiaria</taxon>
        <taxon>Syngnathiformes</taxon>
        <taxon>Syngnathoidei</taxon>
        <taxon>Syngnathidae</taxon>
        <taxon>Hippocampus</taxon>
    </lineage>
</organism>
<dbReference type="GO" id="GO:0005507">
    <property type="term" value="F:copper ion binding"/>
    <property type="evidence" value="ECO:0007669"/>
    <property type="project" value="TreeGrafter"/>
</dbReference>
<comment type="catalytic activity">
    <reaction evidence="9">
        <text>S-methyl-5'-thioadenosine + phosphate = 5-(methylsulfanyl)-alpha-D-ribose 1-phosphate + adenine</text>
        <dbReference type="Rhea" id="RHEA:11852"/>
        <dbReference type="ChEBI" id="CHEBI:16708"/>
        <dbReference type="ChEBI" id="CHEBI:17509"/>
        <dbReference type="ChEBI" id="CHEBI:43474"/>
        <dbReference type="ChEBI" id="CHEBI:58533"/>
        <dbReference type="EC" id="2.4.2.28"/>
    </reaction>
    <physiologicalReaction direction="left-to-right" evidence="9">
        <dbReference type="Rhea" id="RHEA:11853"/>
    </physiologicalReaction>
</comment>
<dbReference type="InterPro" id="IPR011324">
    <property type="entry name" value="Cytotoxic_necrot_fac-like_cat"/>
</dbReference>
<evidence type="ECO:0000256" key="1">
    <source>
        <dbReference type="ARBA" id="ARBA00000553"/>
    </source>
</evidence>
<keyword evidence="6" id="KW-0862">Zinc</keyword>
<keyword evidence="5" id="KW-0378">Hydrolase</keyword>
<dbReference type="PANTHER" id="PTHR30616:SF2">
    <property type="entry name" value="PURINE NUCLEOSIDE PHOSPHORYLASE LACC1"/>
    <property type="match status" value="1"/>
</dbReference>
<proteinExistence type="inferred from homology"/>
<dbReference type="SUPFAM" id="SSF64438">
    <property type="entry name" value="CNF1/YfiH-like putative cysteine hydrolases"/>
    <property type="match status" value="1"/>
</dbReference>
<evidence type="ECO:0000256" key="7">
    <source>
        <dbReference type="ARBA" id="ARBA00047989"/>
    </source>
</evidence>
<dbReference type="Ensembl" id="ENSHCOT00000020148.1">
    <property type="protein sequence ID" value="ENSHCOP00000025694.1"/>
    <property type="gene ID" value="ENSHCOG00000016033.1"/>
</dbReference>
<dbReference type="InterPro" id="IPR003730">
    <property type="entry name" value="Cu_polyphenol_OxRdtase"/>
</dbReference>
<keyword evidence="12" id="KW-1185">Reference proteome</keyword>
<feature type="region of interest" description="Disordered" evidence="10">
    <location>
        <begin position="260"/>
        <end position="285"/>
    </location>
</feature>
<evidence type="ECO:0000313" key="12">
    <source>
        <dbReference type="Proteomes" id="UP000264820"/>
    </source>
</evidence>
<evidence type="ECO:0000256" key="2">
    <source>
        <dbReference type="ARBA" id="ARBA00007353"/>
    </source>
</evidence>
<evidence type="ECO:0000256" key="9">
    <source>
        <dbReference type="ARBA" id="ARBA00049893"/>
    </source>
</evidence>
<accession>A0A3Q2Z4P8</accession>
<dbReference type="Proteomes" id="UP000264820">
    <property type="component" value="Unplaced"/>
</dbReference>
<reference evidence="11" key="1">
    <citation type="submission" date="2025-08" db="UniProtKB">
        <authorList>
            <consortium name="Ensembl"/>
        </authorList>
    </citation>
    <scope>IDENTIFICATION</scope>
</reference>
<evidence type="ECO:0000256" key="4">
    <source>
        <dbReference type="ARBA" id="ARBA00022723"/>
    </source>
</evidence>
<protein>
    <submittedName>
        <fullName evidence="11">Laccase (multicopper oxidoreductase) domain containing 1</fullName>
    </submittedName>
</protein>
<name>A0A3Q2Z4P8_HIPCM</name>
<dbReference type="Gene3D" id="3.60.140.10">
    <property type="entry name" value="CNF1/YfiH-like putative cysteine hydrolases"/>
    <property type="match status" value="1"/>
</dbReference>
<dbReference type="STRING" id="109280.ENSHCOP00000025694"/>
<evidence type="ECO:0000313" key="11">
    <source>
        <dbReference type="Ensembl" id="ENSHCOP00000025694.1"/>
    </source>
</evidence>
<dbReference type="GO" id="GO:0017061">
    <property type="term" value="F:S-methyl-5-thioadenosine phosphorylase activity"/>
    <property type="evidence" value="ECO:0007669"/>
    <property type="project" value="UniProtKB-EC"/>
</dbReference>
<feature type="compositionally biased region" description="Low complexity" evidence="10">
    <location>
        <begin position="275"/>
        <end position="285"/>
    </location>
</feature>
<keyword evidence="3" id="KW-0808">Transferase</keyword>
<comment type="catalytic activity">
    <reaction evidence="7">
        <text>adenosine + H2O + H(+) = inosine + NH4(+)</text>
        <dbReference type="Rhea" id="RHEA:24408"/>
        <dbReference type="ChEBI" id="CHEBI:15377"/>
        <dbReference type="ChEBI" id="CHEBI:15378"/>
        <dbReference type="ChEBI" id="CHEBI:16335"/>
        <dbReference type="ChEBI" id="CHEBI:17596"/>
        <dbReference type="ChEBI" id="CHEBI:28938"/>
        <dbReference type="EC" id="3.5.4.4"/>
    </reaction>
    <physiologicalReaction direction="left-to-right" evidence="7">
        <dbReference type="Rhea" id="RHEA:24409"/>
    </physiologicalReaction>
</comment>
<dbReference type="GeneTree" id="ENSGT00390000000693"/>
<dbReference type="InterPro" id="IPR038371">
    <property type="entry name" value="Cu_polyphenol_OxRdtase_sf"/>
</dbReference>
<keyword evidence="4" id="KW-0479">Metal-binding</keyword>
<dbReference type="CDD" id="cd16833">
    <property type="entry name" value="YfiH"/>
    <property type="match status" value="1"/>
</dbReference>
<dbReference type="GO" id="GO:0016787">
    <property type="term" value="F:hydrolase activity"/>
    <property type="evidence" value="ECO:0007669"/>
    <property type="project" value="UniProtKB-KW"/>
</dbReference>
<comment type="catalytic activity">
    <reaction evidence="1">
        <text>inosine + phosphate = alpha-D-ribose 1-phosphate + hypoxanthine</text>
        <dbReference type="Rhea" id="RHEA:27646"/>
        <dbReference type="ChEBI" id="CHEBI:17368"/>
        <dbReference type="ChEBI" id="CHEBI:17596"/>
        <dbReference type="ChEBI" id="CHEBI:43474"/>
        <dbReference type="ChEBI" id="CHEBI:57720"/>
        <dbReference type="EC" id="2.4.2.1"/>
    </reaction>
    <physiologicalReaction direction="left-to-right" evidence="1">
        <dbReference type="Rhea" id="RHEA:27647"/>
    </physiologicalReaction>
</comment>
<comment type="similarity">
    <text evidence="2">Belongs to the purine nucleoside phosphorylase YfiH/LACC1 family.</text>
</comment>
<sequence>MLRALPPVGGAIRLLTSSLIPECFGHGFSTRGGGVSRVPALSSLNLFSSPRRRDSAALVQENRRRLALHAGFYPRPLQMLKVEHRGRVWVLGKAEPERYDAAVTDRPGRVLAAPGADCVPVLFADPVAKAVGVAHAGWRGTLLGVAAATVAAMTTELGCARADILVVLGPSVGPCCFALEPEQAARFRPDCVRRAQGRRPNVDLRLANRRQLEEAGIPPHHIQDDSSVAPCTACHPRDFFSHVRDGAEFGTQAGFVWIKDEAGAPPGSAREASERPSSARSRSPE</sequence>
<dbReference type="PANTHER" id="PTHR30616">
    <property type="entry name" value="UNCHARACTERIZED PROTEIN YFIH"/>
    <property type="match status" value="1"/>
</dbReference>
<reference evidence="11" key="2">
    <citation type="submission" date="2025-09" db="UniProtKB">
        <authorList>
            <consortium name="Ensembl"/>
        </authorList>
    </citation>
    <scope>IDENTIFICATION</scope>
</reference>
<dbReference type="AlphaFoldDB" id="A0A3Q2Z4P8"/>
<dbReference type="Pfam" id="PF02578">
    <property type="entry name" value="Cu-oxidase_4"/>
    <property type="match status" value="1"/>
</dbReference>